<protein>
    <submittedName>
        <fullName evidence="2">Uncharacterized protein</fullName>
    </submittedName>
</protein>
<dbReference type="SUPFAM" id="SSF57997">
    <property type="entry name" value="Tropomyosin"/>
    <property type="match status" value="1"/>
</dbReference>
<name>A0A2Z6P4T2_TRISU</name>
<gene>
    <name evidence="2" type="ORF">TSUD_309290</name>
</gene>
<accession>A0A2Z6P4T2</accession>
<evidence type="ECO:0000313" key="3">
    <source>
        <dbReference type="Proteomes" id="UP000242715"/>
    </source>
</evidence>
<feature type="coiled-coil region" evidence="1">
    <location>
        <begin position="280"/>
        <end position="514"/>
    </location>
</feature>
<sequence>MLKSIFRPSFRKILKSAGEEMAKKMSKDEIMELRKEISEKYKQTIEKLKADWKIIKELRCEALEKQLQSFRETTTLKEASVKKEECMKEAGEDMVKKESKEEIMELPKEMEELKANWKIIEKLRREALVKQHQSFREITTLKEEALNDEKVKEENAAKESAVKKDGKEKANLTNMSAILDNLSRIIMSLDELQAAAVKAQITILKGRTLNVEKLKKEAAKAAAGNEDPKTNMSAICNIASGILSTLDELEALEKGKAREVQIPSVQILIGYVGYGSRQNLKDLKTDNINLENSLKTAEQNLELRDKDLSDNRHLIDTLQQNLKDLKTDNINLENSLKTAEQGLELRDKDLSDNRCFIDTLKENLKKMKNDKVSLENILHKKNTSLKSAEQDSKKLKKDNENLNGSLKSVEQNLEKLKIAYETLEEDYSKLKKTRNIALSDLQVNTWEKELAVGLISKMEAELKSYKEDKETSEEEGDLESRFISNWQAELQSYKEEVEREKNNLRVLGERITRRVETKSKKKI</sequence>
<keyword evidence="3" id="KW-1185">Reference proteome</keyword>
<organism evidence="2 3">
    <name type="scientific">Trifolium subterraneum</name>
    <name type="common">Subterranean clover</name>
    <dbReference type="NCBI Taxonomy" id="3900"/>
    <lineage>
        <taxon>Eukaryota</taxon>
        <taxon>Viridiplantae</taxon>
        <taxon>Streptophyta</taxon>
        <taxon>Embryophyta</taxon>
        <taxon>Tracheophyta</taxon>
        <taxon>Spermatophyta</taxon>
        <taxon>Magnoliopsida</taxon>
        <taxon>eudicotyledons</taxon>
        <taxon>Gunneridae</taxon>
        <taxon>Pentapetalae</taxon>
        <taxon>rosids</taxon>
        <taxon>fabids</taxon>
        <taxon>Fabales</taxon>
        <taxon>Fabaceae</taxon>
        <taxon>Papilionoideae</taxon>
        <taxon>50 kb inversion clade</taxon>
        <taxon>NPAAA clade</taxon>
        <taxon>Hologalegina</taxon>
        <taxon>IRL clade</taxon>
        <taxon>Trifolieae</taxon>
        <taxon>Trifolium</taxon>
    </lineage>
</organism>
<keyword evidence="1" id="KW-0175">Coiled coil</keyword>
<dbReference type="AlphaFoldDB" id="A0A2Z6P4T2"/>
<reference evidence="3" key="1">
    <citation type="journal article" date="2017" name="Front. Plant Sci.">
        <title>Climate Clever Clovers: New Paradigm to Reduce the Environmental Footprint of Ruminants by Breeding Low Methanogenic Forages Utilizing Haplotype Variation.</title>
        <authorList>
            <person name="Kaur P."/>
            <person name="Appels R."/>
            <person name="Bayer P.E."/>
            <person name="Keeble-Gagnere G."/>
            <person name="Wang J."/>
            <person name="Hirakawa H."/>
            <person name="Shirasawa K."/>
            <person name="Vercoe P."/>
            <person name="Stefanova K."/>
            <person name="Durmic Z."/>
            <person name="Nichols P."/>
            <person name="Revell C."/>
            <person name="Isobe S.N."/>
            <person name="Edwards D."/>
            <person name="Erskine W."/>
        </authorList>
    </citation>
    <scope>NUCLEOTIDE SEQUENCE [LARGE SCALE GENOMIC DNA]</scope>
    <source>
        <strain evidence="3">cv. Daliak</strain>
    </source>
</reference>
<evidence type="ECO:0000256" key="1">
    <source>
        <dbReference type="SAM" id="Coils"/>
    </source>
</evidence>
<dbReference type="OrthoDB" id="1926336at2759"/>
<evidence type="ECO:0000313" key="2">
    <source>
        <dbReference type="EMBL" id="GAU51428.1"/>
    </source>
</evidence>
<dbReference type="Proteomes" id="UP000242715">
    <property type="component" value="Unassembled WGS sequence"/>
</dbReference>
<proteinExistence type="predicted"/>
<dbReference type="EMBL" id="DF975130">
    <property type="protein sequence ID" value="GAU51428.1"/>
    <property type="molecule type" value="Genomic_DNA"/>
</dbReference>